<evidence type="ECO:0000313" key="1">
    <source>
        <dbReference type="EMBL" id="MFC3986775.1"/>
    </source>
</evidence>
<organism evidence="1 2">
    <name type="scientific">Streptosporangium jomthongense</name>
    <dbReference type="NCBI Taxonomy" id="1193683"/>
    <lineage>
        <taxon>Bacteria</taxon>
        <taxon>Bacillati</taxon>
        <taxon>Actinomycetota</taxon>
        <taxon>Actinomycetes</taxon>
        <taxon>Streptosporangiales</taxon>
        <taxon>Streptosporangiaceae</taxon>
        <taxon>Streptosporangium</taxon>
    </lineage>
</organism>
<evidence type="ECO:0000313" key="2">
    <source>
        <dbReference type="Proteomes" id="UP001595698"/>
    </source>
</evidence>
<dbReference type="RefSeq" id="WP_386197125.1">
    <property type="nucleotide sequence ID" value="NZ_JBHSBC010000067.1"/>
</dbReference>
<protein>
    <submittedName>
        <fullName evidence="1">Uncharacterized protein</fullName>
    </submittedName>
</protein>
<dbReference type="Proteomes" id="UP001595698">
    <property type="component" value="Unassembled WGS sequence"/>
</dbReference>
<dbReference type="EMBL" id="JBHSBC010000067">
    <property type="protein sequence ID" value="MFC3986775.1"/>
    <property type="molecule type" value="Genomic_DNA"/>
</dbReference>
<reference evidence="2" key="1">
    <citation type="journal article" date="2019" name="Int. J. Syst. Evol. Microbiol.">
        <title>The Global Catalogue of Microorganisms (GCM) 10K type strain sequencing project: providing services to taxonomists for standard genome sequencing and annotation.</title>
        <authorList>
            <consortium name="The Broad Institute Genomics Platform"/>
            <consortium name="The Broad Institute Genome Sequencing Center for Infectious Disease"/>
            <person name="Wu L."/>
            <person name="Ma J."/>
        </authorList>
    </citation>
    <scope>NUCLEOTIDE SEQUENCE [LARGE SCALE GENOMIC DNA]</scope>
    <source>
        <strain evidence="2">TBRC 7912</strain>
    </source>
</reference>
<comment type="caution">
    <text evidence="1">The sequence shown here is derived from an EMBL/GenBank/DDBJ whole genome shotgun (WGS) entry which is preliminary data.</text>
</comment>
<proteinExistence type="predicted"/>
<accession>A0ABV8FFQ5</accession>
<gene>
    <name evidence="1" type="ORF">ACFOYY_42065</name>
</gene>
<name>A0ABV8FFQ5_9ACTN</name>
<keyword evidence="2" id="KW-1185">Reference proteome</keyword>
<sequence>MTPDDDPMPNHVLRDSLTVLEPYREQVEPLLRAAETELDE</sequence>